<keyword evidence="1" id="KW-0472">Membrane</keyword>
<feature type="transmembrane region" description="Helical" evidence="1">
    <location>
        <begin position="103"/>
        <end position="121"/>
    </location>
</feature>
<protein>
    <submittedName>
        <fullName evidence="2">Uncharacterized protein</fullName>
    </submittedName>
</protein>
<name>A0A2N0Z772_9BACI</name>
<keyword evidence="1" id="KW-1133">Transmembrane helix</keyword>
<evidence type="ECO:0000313" key="3">
    <source>
        <dbReference type="Proteomes" id="UP000233375"/>
    </source>
</evidence>
<evidence type="ECO:0000313" key="2">
    <source>
        <dbReference type="EMBL" id="PKG25334.1"/>
    </source>
</evidence>
<dbReference type="AlphaFoldDB" id="A0A2N0Z772"/>
<feature type="transmembrane region" description="Helical" evidence="1">
    <location>
        <begin position="76"/>
        <end position="96"/>
    </location>
</feature>
<keyword evidence="1" id="KW-0812">Transmembrane</keyword>
<proteinExistence type="predicted"/>
<dbReference type="EMBL" id="PISE01000004">
    <property type="protein sequence ID" value="PKG25334.1"/>
    <property type="molecule type" value="Genomic_DNA"/>
</dbReference>
<dbReference type="RefSeq" id="WP_101175439.1">
    <property type="nucleotide sequence ID" value="NZ_PISE01000004.1"/>
</dbReference>
<evidence type="ECO:0000256" key="1">
    <source>
        <dbReference type="SAM" id="Phobius"/>
    </source>
</evidence>
<reference evidence="2 3" key="1">
    <citation type="journal article" date="2003" name="Int. J. Syst. Evol. Microbiol.">
        <title>Bacillus nealsonii sp. nov., isolated from a spacecraft-assembly facility, whose spores are gamma-radiation resistant.</title>
        <authorList>
            <person name="Venkateswaran K."/>
            <person name="Kempf M."/>
            <person name="Chen F."/>
            <person name="Satomi M."/>
            <person name="Nicholson W."/>
            <person name="Kern R."/>
        </authorList>
    </citation>
    <scope>NUCLEOTIDE SEQUENCE [LARGE SCALE GENOMIC DNA]</scope>
    <source>
        <strain evidence="2 3">FO-92</strain>
    </source>
</reference>
<keyword evidence="3" id="KW-1185">Reference proteome</keyword>
<dbReference type="OrthoDB" id="2618234at2"/>
<comment type="caution">
    <text evidence="2">The sequence shown here is derived from an EMBL/GenBank/DDBJ whole genome shotgun (WGS) entry which is preliminary data.</text>
</comment>
<feature type="transmembrane region" description="Helical" evidence="1">
    <location>
        <begin position="41"/>
        <end position="64"/>
    </location>
</feature>
<accession>A0A2N0Z772</accession>
<dbReference type="Proteomes" id="UP000233375">
    <property type="component" value="Unassembled WGS sequence"/>
</dbReference>
<feature type="transmembrane region" description="Helical" evidence="1">
    <location>
        <begin position="133"/>
        <end position="153"/>
    </location>
</feature>
<feature type="transmembrane region" description="Helical" evidence="1">
    <location>
        <begin position="12"/>
        <end position="29"/>
    </location>
</feature>
<organism evidence="2 3">
    <name type="scientific">Niallia nealsonii</name>
    <dbReference type="NCBI Taxonomy" id="115979"/>
    <lineage>
        <taxon>Bacteria</taxon>
        <taxon>Bacillati</taxon>
        <taxon>Bacillota</taxon>
        <taxon>Bacilli</taxon>
        <taxon>Bacillales</taxon>
        <taxon>Bacillaceae</taxon>
        <taxon>Niallia</taxon>
    </lineage>
</organism>
<sequence length="164" mass="19725">MKLWDRFDLNEWIILGMLIGMWAIFFILPKRLPRYITMLSLVWGSVSGMLFDIIIGTGLIDFYSLNDTNHYEIFDFLYFLNLASSGYFFIYFYDFFNIKKQIFIWYVLIWGVIGYGTNWFLTKVHIIDFQNGYKLSYSVVFFIITQTITGLYYQYVKKRMSHVV</sequence>
<gene>
    <name evidence="2" type="ORF">CWS01_02320</name>
</gene>